<organism evidence="11 12">
    <name type="scientific">Jannaschia pohangensis</name>
    <dbReference type="NCBI Taxonomy" id="390807"/>
    <lineage>
        <taxon>Bacteria</taxon>
        <taxon>Pseudomonadati</taxon>
        <taxon>Pseudomonadota</taxon>
        <taxon>Alphaproteobacteria</taxon>
        <taxon>Rhodobacterales</taxon>
        <taxon>Roseobacteraceae</taxon>
        <taxon>Jannaschia</taxon>
    </lineage>
</organism>
<feature type="binding site" evidence="8">
    <location>
        <position position="223"/>
    </location>
    <ligand>
        <name>substrate</name>
    </ligand>
</feature>
<proteinExistence type="inferred from homology"/>
<feature type="active site" evidence="7">
    <location>
        <position position="120"/>
    </location>
</feature>
<dbReference type="Pfam" id="PF00768">
    <property type="entry name" value="Peptidase_S11"/>
    <property type="match status" value="1"/>
</dbReference>
<evidence type="ECO:0000256" key="5">
    <source>
        <dbReference type="ARBA" id="ARBA00022984"/>
    </source>
</evidence>
<dbReference type="PRINTS" id="PR00725">
    <property type="entry name" value="DADACBPTASE1"/>
</dbReference>
<dbReference type="GO" id="GO:0009002">
    <property type="term" value="F:serine-type D-Ala-D-Ala carboxypeptidase activity"/>
    <property type="evidence" value="ECO:0007669"/>
    <property type="project" value="InterPro"/>
</dbReference>
<keyword evidence="11" id="KW-0645">Protease</keyword>
<name>A0A1I3MBQ2_9RHOB</name>
<evidence type="ECO:0000256" key="2">
    <source>
        <dbReference type="ARBA" id="ARBA00022729"/>
    </source>
</evidence>
<dbReference type="GO" id="GO:0008360">
    <property type="term" value="P:regulation of cell shape"/>
    <property type="evidence" value="ECO:0007669"/>
    <property type="project" value="UniProtKB-KW"/>
</dbReference>
<evidence type="ECO:0000313" key="12">
    <source>
        <dbReference type="Proteomes" id="UP000199110"/>
    </source>
</evidence>
<reference evidence="11 12" key="1">
    <citation type="submission" date="2016-10" db="EMBL/GenBank/DDBJ databases">
        <authorList>
            <person name="de Groot N.N."/>
        </authorList>
    </citation>
    <scope>NUCLEOTIDE SEQUENCE [LARGE SCALE GENOMIC DNA]</scope>
    <source>
        <strain evidence="11 12">DSM 19073</strain>
    </source>
</reference>
<comment type="similarity">
    <text evidence="1 9">Belongs to the peptidase S11 family.</text>
</comment>
<dbReference type="SUPFAM" id="SSF56601">
    <property type="entry name" value="beta-lactamase/transpeptidase-like"/>
    <property type="match status" value="1"/>
</dbReference>
<evidence type="ECO:0000256" key="4">
    <source>
        <dbReference type="ARBA" id="ARBA00022960"/>
    </source>
</evidence>
<keyword evidence="4" id="KW-0133">Cell shape</keyword>
<keyword evidence="5" id="KW-0573">Peptidoglycan synthesis</keyword>
<dbReference type="OrthoDB" id="9795979at2"/>
<feature type="active site" description="Proton acceptor" evidence="7">
    <location>
        <position position="63"/>
    </location>
</feature>
<evidence type="ECO:0000256" key="8">
    <source>
        <dbReference type="PIRSR" id="PIRSR618044-2"/>
    </source>
</evidence>
<dbReference type="GO" id="GO:0006508">
    <property type="term" value="P:proteolysis"/>
    <property type="evidence" value="ECO:0007669"/>
    <property type="project" value="InterPro"/>
</dbReference>
<dbReference type="PANTHER" id="PTHR21581">
    <property type="entry name" value="D-ALANYL-D-ALANINE CARBOXYPEPTIDASE"/>
    <property type="match status" value="1"/>
</dbReference>
<dbReference type="InterPro" id="IPR018044">
    <property type="entry name" value="Peptidase_S11"/>
</dbReference>
<keyword evidence="2" id="KW-0732">Signal</keyword>
<dbReference type="InterPro" id="IPR001967">
    <property type="entry name" value="Peptidase_S11_N"/>
</dbReference>
<keyword evidence="12" id="KW-1185">Reference proteome</keyword>
<feature type="domain" description="Peptidase S11 D-alanyl-D-alanine carboxypeptidase A N-terminal" evidence="10">
    <location>
        <begin position="35"/>
        <end position="253"/>
    </location>
</feature>
<keyword evidence="6" id="KW-0961">Cell wall biogenesis/degradation</keyword>
<dbReference type="PANTHER" id="PTHR21581:SF6">
    <property type="entry name" value="TRAFFICKING PROTEIN PARTICLE COMPLEX SUBUNIT 12"/>
    <property type="match status" value="1"/>
</dbReference>
<evidence type="ECO:0000256" key="6">
    <source>
        <dbReference type="ARBA" id="ARBA00023316"/>
    </source>
</evidence>
<dbReference type="GO" id="GO:0071555">
    <property type="term" value="P:cell wall organization"/>
    <property type="evidence" value="ECO:0007669"/>
    <property type="project" value="UniProtKB-KW"/>
</dbReference>
<dbReference type="RefSeq" id="WP_092779413.1">
    <property type="nucleotide sequence ID" value="NZ_FORA01000002.1"/>
</dbReference>
<evidence type="ECO:0000256" key="7">
    <source>
        <dbReference type="PIRSR" id="PIRSR618044-1"/>
    </source>
</evidence>
<feature type="active site" description="Acyl-ester intermediate" evidence="7">
    <location>
        <position position="60"/>
    </location>
</feature>
<evidence type="ECO:0000256" key="3">
    <source>
        <dbReference type="ARBA" id="ARBA00022801"/>
    </source>
</evidence>
<evidence type="ECO:0000256" key="1">
    <source>
        <dbReference type="ARBA" id="ARBA00007164"/>
    </source>
</evidence>
<dbReference type="STRING" id="390807.SAMN04488095_1789"/>
<gene>
    <name evidence="11" type="ORF">SAMN04488095_1789</name>
</gene>
<keyword evidence="11" id="KW-0121">Carboxypeptidase</keyword>
<sequence length="422" mass="45553">MNRIRKALAGLIPLVLTAAFLTVVFAQPGRAAPYAEFVMDARTGEVLRSRNADTRLHPASLTKMMTLYIAFEAVARGEITLDTEIRISRLAASEPPSKLGLRAGQRIALRYLIRAAAVKSANDAATAIGEAISGSEEAFALRMTRTAQALGMNSTTFRNAHGLTQSGHMSTARDMSNLGRRLFYDYPEYYNLFSRRATDAGVTQVRNTNRRLLDSYEGADGIKTGYTSAAGFNLVSSAERNGVRIIATVFGGRSTATRNARIAELLDLGFSMAPSRTTETPPPPPVYAAVSRPGLTAPIRSMRPVMRGTPSANAVYASASAPGTPVTRGDDADERIIVTRSSPSGQPYGITLARQGSRAEADKLLLRTALQELDTLDQALRQVNRVRGGFRPGFVGLSQRDAERACLRLRARDVECDVIISG</sequence>
<evidence type="ECO:0000256" key="9">
    <source>
        <dbReference type="RuleBase" id="RU004016"/>
    </source>
</evidence>
<dbReference type="InterPro" id="IPR012338">
    <property type="entry name" value="Beta-lactam/transpept-like"/>
</dbReference>
<dbReference type="EMBL" id="FORA01000002">
    <property type="protein sequence ID" value="SFI94136.1"/>
    <property type="molecule type" value="Genomic_DNA"/>
</dbReference>
<dbReference type="AlphaFoldDB" id="A0A1I3MBQ2"/>
<dbReference type="Proteomes" id="UP000199110">
    <property type="component" value="Unassembled WGS sequence"/>
</dbReference>
<protein>
    <submittedName>
        <fullName evidence="11">D-alanyl-D-alanine carboxypeptidase</fullName>
    </submittedName>
</protein>
<keyword evidence="3" id="KW-0378">Hydrolase</keyword>
<accession>A0A1I3MBQ2</accession>
<dbReference type="GO" id="GO:0009252">
    <property type="term" value="P:peptidoglycan biosynthetic process"/>
    <property type="evidence" value="ECO:0007669"/>
    <property type="project" value="UniProtKB-KW"/>
</dbReference>
<dbReference type="Gene3D" id="3.40.710.10">
    <property type="entry name" value="DD-peptidase/beta-lactamase superfamily"/>
    <property type="match status" value="1"/>
</dbReference>
<evidence type="ECO:0000313" key="11">
    <source>
        <dbReference type="EMBL" id="SFI94136.1"/>
    </source>
</evidence>
<evidence type="ECO:0000259" key="10">
    <source>
        <dbReference type="Pfam" id="PF00768"/>
    </source>
</evidence>